<dbReference type="STRING" id="329726.AM1_0190"/>
<dbReference type="KEGG" id="amr:AM1_0190"/>
<evidence type="ECO:0000313" key="2">
    <source>
        <dbReference type="Proteomes" id="UP000000268"/>
    </source>
</evidence>
<dbReference type="EMBL" id="CP000828">
    <property type="protein sequence ID" value="ABW25276.1"/>
    <property type="molecule type" value="Genomic_DNA"/>
</dbReference>
<evidence type="ECO:0000313" key="1">
    <source>
        <dbReference type="EMBL" id="ABW25276.1"/>
    </source>
</evidence>
<proteinExistence type="predicted"/>
<dbReference type="AlphaFoldDB" id="B0C7L6"/>
<gene>
    <name evidence="1" type="ordered locus">AM1_0190</name>
</gene>
<accession>B0C7L6</accession>
<protein>
    <submittedName>
        <fullName evidence="1">Uncharacterized protein</fullName>
    </submittedName>
</protein>
<reference evidence="1 2" key="1">
    <citation type="journal article" date="2008" name="Proc. Natl. Acad. Sci. U.S.A.">
        <title>Niche adaptation and genome expansion in the chlorophyll d-producing cyanobacterium Acaryochloris marina.</title>
        <authorList>
            <person name="Swingley W.D."/>
            <person name="Chen M."/>
            <person name="Cheung P.C."/>
            <person name="Conrad A.L."/>
            <person name="Dejesa L.C."/>
            <person name="Hao J."/>
            <person name="Honchak B.M."/>
            <person name="Karbach L.E."/>
            <person name="Kurdoglu A."/>
            <person name="Lahiri S."/>
            <person name="Mastrian S.D."/>
            <person name="Miyashita H."/>
            <person name="Page L."/>
            <person name="Ramakrishna P."/>
            <person name="Satoh S."/>
            <person name="Sattley W.M."/>
            <person name="Shimada Y."/>
            <person name="Taylor H.L."/>
            <person name="Tomo T."/>
            <person name="Tsuchiya T."/>
            <person name="Wang Z.T."/>
            <person name="Raymond J."/>
            <person name="Mimuro M."/>
            <person name="Blankenship R.E."/>
            <person name="Touchman J.W."/>
        </authorList>
    </citation>
    <scope>NUCLEOTIDE SEQUENCE [LARGE SCALE GENOMIC DNA]</scope>
    <source>
        <strain evidence="2">MBIC 11017</strain>
    </source>
</reference>
<dbReference type="HOGENOM" id="CLU_3264042_0_0_3"/>
<dbReference type="Proteomes" id="UP000000268">
    <property type="component" value="Chromosome"/>
</dbReference>
<sequence>MTGQVAQESIASSDLISASRCLVRWFPDWVQWSIFGGIHHE</sequence>
<organism evidence="1 2">
    <name type="scientific">Acaryochloris marina (strain MBIC 11017)</name>
    <dbReference type="NCBI Taxonomy" id="329726"/>
    <lineage>
        <taxon>Bacteria</taxon>
        <taxon>Bacillati</taxon>
        <taxon>Cyanobacteriota</taxon>
        <taxon>Cyanophyceae</taxon>
        <taxon>Acaryochloridales</taxon>
        <taxon>Acaryochloridaceae</taxon>
        <taxon>Acaryochloris</taxon>
    </lineage>
</organism>
<keyword evidence="2" id="KW-1185">Reference proteome</keyword>
<name>B0C7L6_ACAM1</name>